<name>A0ABQ1EBI1_9CLOT</name>
<dbReference type="Proteomes" id="UP000663802">
    <property type="component" value="Unassembled WGS sequence"/>
</dbReference>
<dbReference type="PANTHER" id="PTHR32332:SF18">
    <property type="entry name" value="2-NITROPROPANE DIOXYGENASE"/>
    <property type="match status" value="1"/>
</dbReference>
<accession>A0ABQ1EBI1</accession>
<gene>
    <name evidence="6" type="ORF">CSC2_26220</name>
</gene>
<protein>
    <recommendedName>
        <fullName evidence="2">Probable nitronate monooxygenase</fullName>
    </recommendedName>
</protein>
<comment type="function">
    <text evidence="1">Nitronate monooxygenase that uses molecular oxygen to catalyze the oxidative denitrification of alkyl nitronates. Acts on propionate 3-nitronate (P3N), the presumed physiological substrate. Probably functions in the detoxification of P3N, a metabolic poison produced by plants and fungi as a defense mechanism.</text>
</comment>
<dbReference type="RefSeq" id="WP_228731273.1">
    <property type="nucleotide sequence ID" value="NZ_BMBA01000002.1"/>
</dbReference>
<keyword evidence="3" id="KW-0285">Flavoprotein</keyword>
<evidence type="ECO:0000256" key="3">
    <source>
        <dbReference type="ARBA" id="ARBA00022630"/>
    </source>
</evidence>
<organism evidence="6 7">
    <name type="scientific">Clostridium zeae</name>
    <dbReference type="NCBI Taxonomy" id="2759022"/>
    <lineage>
        <taxon>Bacteria</taxon>
        <taxon>Bacillati</taxon>
        <taxon>Bacillota</taxon>
        <taxon>Clostridia</taxon>
        <taxon>Eubacteriales</taxon>
        <taxon>Clostridiaceae</taxon>
        <taxon>Clostridium</taxon>
    </lineage>
</organism>
<dbReference type="CDD" id="cd04730">
    <property type="entry name" value="NPD_like"/>
    <property type="match status" value="1"/>
</dbReference>
<dbReference type="Gene3D" id="3.20.20.70">
    <property type="entry name" value="Aldolase class I"/>
    <property type="match status" value="1"/>
</dbReference>
<reference evidence="6 7" key="1">
    <citation type="journal article" date="2021" name="Int. J. Syst. Evol. Microbiol.">
        <title>Clostridium zeae sp. nov., isolated from corn silage.</title>
        <authorList>
            <person name="Kobayashi H."/>
            <person name="Tanizawa Y."/>
            <person name="Yagura M."/>
            <person name="Sakamoto M."/>
            <person name="Ohkuma M."/>
            <person name="Tohno M."/>
        </authorList>
    </citation>
    <scope>NUCLEOTIDE SEQUENCE [LARGE SCALE GENOMIC DNA]</scope>
    <source>
        <strain evidence="6 7">CSC2</strain>
    </source>
</reference>
<evidence type="ECO:0000313" key="6">
    <source>
        <dbReference type="EMBL" id="GFZ32096.1"/>
    </source>
</evidence>
<sequence>MGEKINYLKSMPSLVIGDLVAKLPIVQGGMGVGISLSTLASAVAKEGGIGVISAVGTGMEEKDLGTNFLEANRRALRNEIRKAKAQTSGIIGVNIMVALSDYKEIVKVSVEEGVDIIFSGAGLPMELPNLVDKQSKTKLVPIVSSARAASIISRRWIEKYNYVPDAFVVEGPMAGGHLGFKEEQIYDSNYSLEKIVPEVLDEIKKYETKHDVNIPVIVGGGIFSGADINKFIKMGASGVQMGTRFVATYECDASMEFKQSYIDCKEEDIVIIKSPVGLPGRAIRNRFIDDAKNDLKHPFNCPFKCIQTCDYKKSPYCISLALFNAKKGNLKNGFVFAGQNAHKITKLLSVKDLIESLKEEYSIELTGI</sequence>
<keyword evidence="4" id="KW-0288">FMN</keyword>
<comment type="caution">
    <text evidence="6">The sequence shown here is derived from an EMBL/GenBank/DDBJ whole genome shotgun (WGS) entry which is preliminary data.</text>
</comment>
<keyword evidence="5" id="KW-0560">Oxidoreductase</keyword>
<evidence type="ECO:0000256" key="5">
    <source>
        <dbReference type="ARBA" id="ARBA00023002"/>
    </source>
</evidence>
<dbReference type="SUPFAM" id="SSF51412">
    <property type="entry name" value="Inosine monophosphate dehydrogenase (IMPDH)"/>
    <property type="match status" value="1"/>
</dbReference>
<evidence type="ECO:0000256" key="4">
    <source>
        <dbReference type="ARBA" id="ARBA00022643"/>
    </source>
</evidence>
<dbReference type="InterPro" id="IPR004136">
    <property type="entry name" value="NMO"/>
</dbReference>
<dbReference type="EMBL" id="BMBA01000002">
    <property type="protein sequence ID" value="GFZ32096.1"/>
    <property type="molecule type" value="Genomic_DNA"/>
</dbReference>
<dbReference type="GO" id="GO:0051213">
    <property type="term" value="F:dioxygenase activity"/>
    <property type="evidence" value="ECO:0007669"/>
    <property type="project" value="UniProtKB-KW"/>
</dbReference>
<evidence type="ECO:0000256" key="1">
    <source>
        <dbReference type="ARBA" id="ARBA00003535"/>
    </source>
</evidence>
<proteinExistence type="predicted"/>
<keyword evidence="7" id="KW-1185">Reference proteome</keyword>
<dbReference type="PANTHER" id="PTHR32332">
    <property type="entry name" value="2-NITROPROPANE DIOXYGENASE"/>
    <property type="match status" value="1"/>
</dbReference>
<evidence type="ECO:0000256" key="2">
    <source>
        <dbReference type="ARBA" id="ARBA00013457"/>
    </source>
</evidence>
<keyword evidence="6" id="KW-0223">Dioxygenase</keyword>
<dbReference type="InterPro" id="IPR013785">
    <property type="entry name" value="Aldolase_TIM"/>
</dbReference>
<dbReference type="Pfam" id="PF03060">
    <property type="entry name" value="NMO"/>
    <property type="match status" value="1"/>
</dbReference>
<evidence type="ECO:0000313" key="7">
    <source>
        <dbReference type="Proteomes" id="UP000663802"/>
    </source>
</evidence>